<dbReference type="Proteomes" id="UP001056120">
    <property type="component" value="Linkage Group LG21"/>
</dbReference>
<evidence type="ECO:0000313" key="2">
    <source>
        <dbReference type="Proteomes" id="UP001056120"/>
    </source>
</evidence>
<name>A0ACB9C8R0_9ASTR</name>
<comment type="caution">
    <text evidence="1">The sequence shown here is derived from an EMBL/GenBank/DDBJ whole genome shotgun (WGS) entry which is preliminary data.</text>
</comment>
<gene>
    <name evidence="1" type="ORF">L1987_61830</name>
</gene>
<reference evidence="2" key="1">
    <citation type="journal article" date="2022" name="Mol. Ecol. Resour.">
        <title>The genomes of chicory, endive, great burdock and yacon provide insights into Asteraceae palaeo-polyploidization history and plant inulin production.</title>
        <authorList>
            <person name="Fan W."/>
            <person name="Wang S."/>
            <person name="Wang H."/>
            <person name="Wang A."/>
            <person name="Jiang F."/>
            <person name="Liu H."/>
            <person name="Zhao H."/>
            <person name="Xu D."/>
            <person name="Zhang Y."/>
        </authorList>
    </citation>
    <scope>NUCLEOTIDE SEQUENCE [LARGE SCALE GENOMIC DNA]</scope>
    <source>
        <strain evidence="2">cv. Yunnan</strain>
    </source>
</reference>
<evidence type="ECO:0000313" key="1">
    <source>
        <dbReference type="EMBL" id="KAI3730658.1"/>
    </source>
</evidence>
<protein>
    <submittedName>
        <fullName evidence="1">Uncharacterized protein</fullName>
    </submittedName>
</protein>
<reference evidence="1 2" key="2">
    <citation type="journal article" date="2022" name="Mol. Ecol. Resour.">
        <title>The genomes of chicory, endive, great burdock and yacon provide insights into Asteraceae paleo-polyploidization history and plant inulin production.</title>
        <authorList>
            <person name="Fan W."/>
            <person name="Wang S."/>
            <person name="Wang H."/>
            <person name="Wang A."/>
            <person name="Jiang F."/>
            <person name="Liu H."/>
            <person name="Zhao H."/>
            <person name="Xu D."/>
            <person name="Zhang Y."/>
        </authorList>
    </citation>
    <scope>NUCLEOTIDE SEQUENCE [LARGE SCALE GENOMIC DNA]</scope>
    <source>
        <strain evidence="2">cv. Yunnan</strain>
        <tissue evidence="1">Leaves</tissue>
    </source>
</reference>
<sequence>MAAPSPWRWRMQNSPHQNPSLIRSSSFNLSSISTHRQRSSFIFLHNRHPPSYCNAGPNNARRKVAKKFQIRETSVTEEVSANENEQSPNLNYESLLPRRKIISASTKIRGILLLNFITLLYVLKEVEAVVDPSAFAAVRFTVSAIPFLPFAWRARGDVQTLSSGIELGLWASLGYLMQAFGLLTSDAGRASFIAMFTVVVVPLIDGMLGAVIPASTWFGALMSIIGVGMMECSGSPPCVSIIYLRNFVGGYWYMKLMLNLSGVIDGSMGYHPSSWRWEMFLNQIVKFPWIPALYTGVFSTGLCLWIEMTSMRDVSATETAIVYGLEPVWGAGFAWFFLGERWGVSGWFGAALILGGSLMVQIIGASSVKRDGSCKKEDWVNEKDVSDLIIKK</sequence>
<dbReference type="EMBL" id="CM042038">
    <property type="protein sequence ID" value="KAI3730658.1"/>
    <property type="molecule type" value="Genomic_DNA"/>
</dbReference>
<keyword evidence="2" id="KW-1185">Reference proteome</keyword>
<organism evidence="1 2">
    <name type="scientific">Smallanthus sonchifolius</name>
    <dbReference type="NCBI Taxonomy" id="185202"/>
    <lineage>
        <taxon>Eukaryota</taxon>
        <taxon>Viridiplantae</taxon>
        <taxon>Streptophyta</taxon>
        <taxon>Embryophyta</taxon>
        <taxon>Tracheophyta</taxon>
        <taxon>Spermatophyta</taxon>
        <taxon>Magnoliopsida</taxon>
        <taxon>eudicotyledons</taxon>
        <taxon>Gunneridae</taxon>
        <taxon>Pentapetalae</taxon>
        <taxon>asterids</taxon>
        <taxon>campanulids</taxon>
        <taxon>Asterales</taxon>
        <taxon>Asteraceae</taxon>
        <taxon>Asteroideae</taxon>
        <taxon>Heliantheae alliance</taxon>
        <taxon>Millerieae</taxon>
        <taxon>Smallanthus</taxon>
    </lineage>
</organism>
<accession>A0ACB9C8R0</accession>
<proteinExistence type="predicted"/>